<organism evidence="1">
    <name type="scientific">Cladocopium goreaui</name>
    <dbReference type="NCBI Taxonomy" id="2562237"/>
    <lineage>
        <taxon>Eukaryota</taxon>
        <taxon>Sar</taxon>
        <taxon>Alveolata</taxon>
        <taxon>Dinophyceae</taxon>
        <taxon>Suessiales</taxon>
        <taxon>Symbiodiniaceae</taxon>
        <taxon>Cladocopium</taxon>
    </lineage>
</organism>
<protein>
    <submittedName>
        <fullName evidence="1">Uncharacterized protein</fullName>
    </submittedName>
</protein>
<reference evidence="3 4" key="2">
    <citation type="submission" date="2024-05" db="EMBL/GenBank/DDBJ databases">
        <authorList>
            <person name="Chen Y."/>
            <person name="Shah S."/>
            <person name="Dougan E. K."/>
            <person name="Thang M."/>
            <person name="Chan C."/>
        </authorList>
    </citation>
    <scope>NUCLEOTIDE SEQUENCE [LARGE SCALE GENOMIC DNA]</scope>
</reference>
<dbReference type="EMBL" id="CAMXCT020006495">
    <property type="protein sequence ID" value="CAL1168065.1"/>
    <property type="molecule type" value="Genomic_DNA"/>
</dbReference>
<keyword evidence="4" id="KW-1185">Reference proteome</keyword>
<dbReference type="Proteomes" id="UP001152797">
    <property type="component" value="Unassembled WGS sequence"/>
</dbReference>
<name>A0A9P1DJA8_9DINO</name>
<evidence type="ECO:0000313" key="4">
    <source>
        <dbReference type="Proteomes" id="UP001152797"/>
    </source>
</evidence>
<dbReference type="OrthoDB" id="487782at2759"/>
<proteinExistence type="predicted"/>
<dbReference type="EMBL" id="CAMXCT010006495">
    <property type="protein sequence ID" value="CAI4014690.1"/>
    <property type="molecule type" value="Genomic_DNA"/>
</dbReference>
<dbReference type="AlphaFoldDB" id="A0A9P1DJA8"/>
<reference evidence="1" key="1">
    <citation type="submission" date="2022-10" db="EMBL/GenBank/DDBJ databases">
        <authorList>
            <person name="Chen Y."/>
            <person name="Dougan E. K."/>
            <person name="Chan C."/>
            <person name="Rhodes N."/>
            <person name="Thang M."/>
        </authorList>
    </citation>
    <scope>NUCLEOTIDE SEQUENCE</scope>
</reference>
<accession>A0A9P1DJA8</accession>
<dbReference type="EMBL" id="CAMXCT030006495">
    <property type="protein sequence ID" value="CAL4802002.1"/>
    <property type="molecule type" value="Genomic_DNA"/>
</dbReference>
<comment type="caution">
    <text evidence="1">The sequence shown here is derived from an EMBL/GenBank/DDBJ whole genome shotgun (WGS) entry which is preliminary data.</text>
</comment>
<evidence type="ECO:0000313" key="3">
    <source>
        <dbReference type="EMBL" id="CAL4797754.1"/>
    </source>
</evidence>
<sequence>MVSQEIKSEIEKVLNSKCGMMVQWKGIEKILLDAGLAYEQELGPEHFLVHPQNRGGTGINAFNCHSKGAVICSTGADLSQLAGSVAFETNPKTKQKQVSFTASLAKESDGLLANPTGMERFLTVSKGHTSQFCKAIKFNCRTPQASLAGGDGCLGNHLLARDSALATMVNKGWKWTIILACVEETFPQLPSLVESACNSSNATYEAQNEVQLMSAIIAHNISLKQGDKIDFVKVASDLCHGGPLKSYAGGLDGPLVAFLVHMGKQYGENIGDQNRLYGLKAKKYEDTLKNCETFLEYAWNKATQSQIDRSKSYKIFALAAMRAILYLFKKEKHGREGKEYTLAEIETMCNDDLTKGSICSMSTSEPSSSTDASQPDEQAISIHEGKDSMFLAKKALGLEPGTLYTLKDFGNRVWQLQNVTPTYVTLVFTPLLEPSKKMTVKYQAHETMSKMRAYKGKPAKLFEDTEVTSLFPNQESEVLKCQVFQALLEVYNSEDLDVQDIYVQKCPRVAVYAKKNIKIKGVKLIPVPEKISNLVVQEPKATKYGICKFQGTTMYITPPKPLKFPKPEDTNQQVSGMFAPYWACTTKDGDGVLEEKMQSFKSSLGDIEIGILTNTQAIDGHQSLHIYEAPKDEKPDGPVQKKARK</sequence>
<dbReference type="EMBL" id="CAMXCT030004811">
    <property type="protein sequence ID" value="CAL4797754.1"/>
    <property type="molecule type" value="Genomic_DNA"/>
</dbReference>
<evidence type="ECO:0000313" key="2">
    <source>
        <dbReference type="EMBL" id="CAI4014690.1"/>
    </source>
</evidence>
<gene>
    <name evidence="1" type="ORF">C1SCF055_LOCUS35712</name>
    <name evidence="2" type="ORF">C1SCF055_LOCUS39577</name>
</gene>
<dbReference type="EMBL" id="CAMXCT010004811">
    <property type="protein sequence ID" value="CAI4010442.1"/>
    <property type="molecule type" value="Genomic_DNA"/>
</dbReference>
<evidence type="ECO:0000313" key="1">
    <source>
        <dbReference type="EMBL" id="CAI4010442.1"/>
    </source>
</evidence>
<dbReference type="EMBL" id="CAMXCT020004811">
    <property type="protein sequence ID" value="CAL1163817.1"/>
    <property type="molecule type" value="Genomic_DNA"/>
</dbReference>